<dbReference type="Gene3D" id="1.10.3210.10">
    <property type="entry name" value="Hypothetical protein af1432"/>
    <property type="match status" value="1"/>
</dbReference>
<accession>A0A0U1L641</accession>
<dbReference type="NCBIfam" id="TIGR00277">
    <property type="entry name" value="HDIG"/>
    <property type="match status" value="1"/>
</dbReference>
<evidence type="ECO:0000259" key="1">
    <source>
        <dbReference type="Pfam" id="PF01966"/>
    </source>
</evidence>
<dbReference type="Pfam" id="PF01966">
    <property type="entry name" value="HD"/>
    <property type="match status" value="1"/>
</dbReference>
<organism evidence="2 3">
    <name type="scientific">Sporomusa ovata</name>
    <dbReference type="NCBI Taxonomy" id="2378"/>
    <lineage>
        <taxon>Bacteria</taxon>
        <taxon>Bacillati</taxon>
        <taxon>Bacillota</taxon>
        <taxon>Negativicutes</taxon>
        <taxon>Selenomonadales</taxon>
        <taxon>Sporomusaceae</taxon>
        <taxon>Sporomusa</taxon>
    </lineage>
</organism>
<evidence type="ECO:0000313" key="2">
    <source>
        <dbReference type="EMBL" id="CQR75172.1"/>
    </source>
</evidence>
<name>A0A0U1L641_9FIRM</name>
<sequence>MNKRVKQVVAALTARINDVDKVFIDKYLNKTQAALFWQMNLPDQRHALNVAYTALKLAAGQAVVNQELLIQCALLHDVGKVKGDVSTADKIITVIFDRFAPQWAKSWGQRGRGSKIDNLRHAVYIYYHHAERGAAMLTAAGLSPELTMLVARHHEAPAVGEPPELTLLKKADSLN</sequence>
<gene>
    <name evidence="2" type="ORF">SpAn4DRAFT_4536</name>
</gene>
<dbReference type="InterPro" id="IPR006674">
    <property type="entry name" value="HD_domain"/>
</dbReference>
<proteinExistence type="predicted"/>
<dbReference type="EMBL" id="CTRP01000016">
    <property type="protein sequence ID" value="CQR75172.1"/>
    <property type="molecule type" value="Genomic_DNA"/>
</dbReference>
<dbReference type="InterPro" id="IPR006675">
    <property type="entry name" value="HDIG_dom"/>
</dbReference>
<protein>
    <submittedName>
        <fullName evidence="2">HD protein (Iojap analog?)</fullName>
    </submittedName>
</protein>
<dbReference type="SUPFAM" id="SSF109604">
    <property type="entry name" value="HD-domain/PDEase-like"/>
    <property type="match status" value="1"/>
</dbReference>
<dbReference type="InterPro" id="IPR003607">
    <property type="entry name" value="HD/PDEase_dom"/>
</dbReference>
<dbReference type="Proteomes" id="UP000049855">
    <property type="component" value="Unassembled WGS sequence"/>
</dbReference>
<reference evidence="3" key="1">
    <citation type="submission" date="2015-03" db="EMBL/GenBank/DDBJ databases">
        <authorList>
            <person name="Nijsse Bart"/>
        </authorList>
    </citation>
    <scope>NUCLEOTIDE SEQUENCE [LARGE SCALE GENOMIC DNA]</scope>
</reference>
<keyword evidence="3" id="KW-1185">Reference proteome</keyword>
<feature type="domain" description="HD" evidence="1">
    <location>
        <begin position="45"/>
        <end position="174"/>
    </location>
</feature>
<dbReference type="RefSeq" id="WP_021171387.1">
    <property type="nucleotide sequence ID" value="NZ_CTRP01000016.1"/>
</dbReference>
<dbReference type="CDD" id="cd00077">
    <property type="entry name" value="HDc"/>
    <property type="match status" value="1"/>
</dbReference>
<dbReference type="AlphaFoldDB" id="A0A0U1L641"/>
<evidence type="ECO:0000313" key="3">
    <source>
        <dbReference type="Proteomes" id="UP000049855"/>
    </source>
</evidence>